<evidence type="ECO:0000313" key="2">
    <source>
        <dbReference type="Proteomes" id="UP000249634"/>
    </source>
</evidence>
<name>A0A2X3U899_STRTR</name>
<proteinExistence type="predicted"/>
<reference evidence="1 2" key="1">
    <citation type="submission" date="2018-06" db="EMBL/GenBank/DDBJ databases">
        <authorList>
            <consortium name="Pathogen Informatics"/>
            <person name="Doyle S."/>
        </authorList>
    </citation>
    <scope>NUCLEOTIDE SEQUENCE [LARGE SCALE GENOMIC DNA]</scope>
    <source>
        <strain evidence="1 2">NCTC12958</strain>
    </source>
</reference>
<gene>
    <name evidence="1" type="primary">marA</name>
    <name evidence="1" type="ORF">NCTC12958_01215</name>
</gene>
<dbReference type="EMBL" id="LS483339">
    <property type="protein sequence ID" value="SQF25020.1"/>
    <property type="molecule type" value="Genomic_DNA"/>
</dbReference>
<dbReference type="Proteomes" id="UP000249634">
    <property type="component" value="Chromosome 1"/>
</dbReference>
<dbReference type="AlphaFoldDB" id="A0A2X3U899"/>
<protein>
    <submittedName>
        <fullName evidence="1">Transcriptional regulator</fullName>
    </submittedName>
</protein>
<sequence>MLFEKENAVMVLSYDFERLMMGQQTTDTDFKHFIDFDDNLLPFRLTETKVDNGRPDILFHWHPELEI</sequence>
<accession>A0A2X3U899</accession>
<organism evidence="1 2">
    <name type="scientific">Streptococcus thermophilus</name>
    <dbReference type="NCBI Taxonomy" id="1308"/>
    <lineage>
        <taxon>Bacteria</taxon>
        <taxon>Bacillati</taxon>
        <taxon>Bacillota</taxon>
        <taxon>Bacilli</taxon>
        <taxon>Lactobacillales</taxon>
        <taxon>Streptococcaceae</taxon>
        <taxon>Streptococcus</taxon>
    </lineage>
</organism>
<evidence type="ECO:0000313" key="1">
    <source>
        <dbReference type="EMBL" id="SQF25020.1"/>
    </source>
</evidence>